<protein>
    <submittedName>
        <fullName evidence="2">TPR-like protein</fullName>
    </submittedName>
</protein>
<keyword evidence="3" id="KW-1185">Reference proteome</keyword>
<accession>A0A6A6ZKJ7</accession>
<evidence type="ECO:0000313" key="2">
    <source>
        <dbReference type="EMBL" id="KAF2820864.1"/>
    </source>
</evidence>
<dbReference type="SUPFAM" id="SSF48452">
    <property type="entry name" value="TPR-like"/>
    <property type="match status" value="4"/>
</dbReference>
<dbReference type="OrthoDB" id="20872at2759"/>
<dbReference type="Pfam" id="PF13424">
    <property type="entry name" value="TPR_12"/>
    <property type="match status" value="3"/>
</dbReference>
<keyword evidence="1" id="KW-0812">Transmembrane</keyword>
<name>A0A6A6ZKJ7_9PLEO</name>
<dbReference type="AlphaFoldDB" id="A0A6A6ZKJ7"/>
<reference evidence="2" key="1">
    <citation type="journal article" date="2020" name="Stud. Mycol.">
        <title>101 Dothideomycetes genomes: a test case for predicting lifestyles and emergence of pathogens.</title>
        <authorList>
            <person name="Haridas S."/>
            <person name="Albert R."/>
            <person name="Binder M."/>
            <person name="Bloem J."/>
            <person name="Labutti K."/>
            <person name="Salamov A."/>
            <person name="Andreopoulos B."/>
            <person name="Baker S."/>
            <person name="Barry K."/>
            <person name="Bills G."/>
            <person name="Bluhm B."/>
            <person name="Cannon C."/>
            <person name="Castanera R."/>
            <person name="Culley D."/>
            <person name="Daum C."/>
            <person name="Ezra D."/>
            <person name="Gonzalez J."/>
            <person name="Henrissat B."/>
            <person name="Kuo A."/>
            <person name="Liang C."/>
            <person name="Lipzen A."/>
            <person name="Lutzoni F."/>
            <person name="Magnuson J."/>
            <person name="Mondo S."/>
            <person name="Nolan M."/>
            <person name="Ohm R."/>
            <person name="Pangilinan J."/>
            <person name="Park H.-J."/>
            <person name="Ramirez L."/>
            <person name="Alfaro M."/>
            <person name="Sun H."/>
            <person name="Tritt A."/>
            <person name="Yoshinaga Y."/>
            <person name="Zwiers L.-H."/>
            <person name="Turgeon B."/>
            <person name="Goodwin S."/>
            <person name="Spatafora J."/>
            <person name="Crous P."/>
            <person name="Grigoriev I."/>
        </authorList>
    </citation>
    <scope>NUCLEOTIDE SEQUENCE</scope>
    <source>
        <strain evidence="2">CBS 113818</strain>
    </source>
</reference>
<dbReference type="Gene3D" id="1.25.40.10">
    <property type="entry name" value="Tetratricopeptide repeat domain"/>
    <property type="match status" value="3"/>
</dbReference>
<proteinExistence type="predicted"/>
<dbReference type="Proteomes" id="UP000799424">
    <property type="component" value="Unassembled WGS sequence"/>
</dbReference>
<sequence>MKDTIKLTKRSLWSHPDRHDRGYEFQQAVLEEVYSFGMTCFWILFSTSAVFPSQAKITSMKKEGRMPELCSELAHSTKLNLSMEQVAFTERLFAITLSNDAQERCTFQDLVRLFEAYPAKLYVIAAQSFETSIPTDSALIIPEFSLIKSLAQLLTVDYRVRAHIRDCLLQALEEETNEEALRRTHYEIACCYHLGFGGSANQKSRDLHLLQAGLSLGTVEAQLLEFNSTNGVVYFKGQFHTAMESGLIPPLDMVQALRDVPTSSNLAVLMQEEIESMRTALGPTNTHIVHMVSVLANLYYEHGQIKPAHDMLLTSLNALENDVSNIDPWDLLFLRGQVAEANTRAGNWEEATPLLRTLLEEVIALGGELHAEVIVIKNQLALTLADLGSWAEAVRIQKEIVETQIERLGEKHPVTLQFQASLLQSLIELGDYDAAEELMRHIARLRISVWGEASQDTLLSMMDEARLLEVQSGYEEAEALERSALKICQQSLEQDHPYTLDCMMNLALTLIHRGGLTEGVGLAEQCVTTYSRVKGEQHPDTLRSRSSLALVYKESGKWKEAAQQDSRAYEGLQQGLGTNHPITLESMYGLGQDYWKLNMLEQAEQILIQCLEGRIAVLGDEHTETLETMNMLGNIYAEREKLDEATAILDQTLRASMRRLGENHRDTLIRAMNLATVYGDAGHAKKAMELEEETLAKAEKHCDPHDSILVTLNRHLAMSCMSSSVERYDDGLRLAENALNMLSTFESLEGDGEALADAQSTLAQVYTHWERFEEARKLHE</sequence>
<dbReference type="Pfam" id="PF13374">
    <property type="entry name" value="TPR_10"/>
    <property type="match status" value="2"/>
</dbReference>
<keyword evidence="1" id="KW-0472">Membrane</keyword>
<keyword evidence="1" id="KW-1133">Transmembrane helix</keyword>
<dbReference type="PANTHER" id="PTHR46082">
    <property type="entry name" value="ATP/GTP-BINDING PROTEIN-RELATED"/>
    <property type="match status" value="1"/>
</dbReference>
<evidence type="ECO:0000256" key="1">
    <source>
        <dbReference type="SAM" id="Phobius"/>
    </source>
</evidence>
<dbReference type="PANTHER" id="PTHR46082:SF6">
    <property type="entry name" value="AAA+ ATPASE DOMAIN-CONTAINING PROTEIN-RELATED"/>
    <property type="match status" value="1"/>
</dbReference>
<gene>
    <name evidence="2" type="ORF">CC86DRAFT_332858</name>
</gene>
<feature type="transmembrane region" description="Helical" evidence="1">
    <location>
        <begin position="33"/>
        <end position="52"/>
    </location>
</feature>
<dbReference type="EMBL" id="MU006239">
    <property type="protein sequence ID" value="KAF2820864.1"/>
    <property type="molecule type" value="Genomic_DNA"/>
</dbReference>
<organism evidence="2 3">
    <name type="scientific">Ophiobolus disseminans</name>
    <dbReference type="NCBI Taxonomy" id="1469910"/>
    <lineage>
        <taxon>Eukaryota</taxon>
        <taxon>Fungi</taxon>
        <taxon>Dikarya</taxon>
        <taxon>Ascomycota</taxon>
        <taxon>Pezizomycotina</taxon>
        <taxon>Dothideomycetes</taxon>
        <taxon>Pleosporomycetidae</taxon>
        <taxon>Pleosporales</taxon>
        <taxon>Pleosporineae</taxon>
        <taxon>Phaeosphaeriaceae</taxon>
        <taxon>Ophiobolus</taxon>
    </lineage>
</organism>
<feature type="non-terminal residue" evidence="2">
    <location>
        <position position="780"/>
    </location>
</feature>
<evidence type="ECO:0000313" key="3">
    <source>
        <dbReference type="Proteomes" id="UP000799424"/>
    </source>
</evidence>
<dbReference type="InterPro" id="IPR011990">
    <property type="entry name" value="TPR-like_helical_dom_sf"/>
</dbReference>
<dbReference type="InterPro" id="IPR053137">
    <property type="entry name" value="NLR-like"/>
</dbReference>